<evidence type="ECO:0000313" key="3">
    <source>
        <dbReference type="Proteomes" id="UP000185984"/>
    </source>
</evidence>
<comment type="caution">
    <text evidence="2">The sequence shown here is derived from an EMBL/GenBank/DDBJ whole genome shotgun (WGS) entry which is preliminary data.</text>
</comment>
<dbReference type="RefSeq" id="WP_073548539.1">
    <property type="nucleotide sequence ID" value="NZ_CAWMVK010000034.1"/>
</dbReference>
<sequence length="420" mass="45945">MADLDNAFTNATLPDREGRWCVGVAEGKIVAVVEGNRLDAQKVWHLDGKLLTPGLVDAHTHLDKALTAESVGDVFAQNGLATAIQAVRQLKSRFTVTDVEQRATQALQWSLAAGTTAIRTNVEADRFVELRAVEGLLNVQRSLAHQIDIQLVAFPQEGWFAVPNTLESGAGSYVEQALQRGIKVIGGNVNQGLWSSSPEAQVDALFDFALRYDCDLDLHLDNWDGVEAFTLPYVAQKTIEHNYQGRVAVSHIASLAYVSNSQAQAAIELVKNAEISVTVLPTRIKLTRVAELLEAGVNVVCGTDNLRDPFVRYGDADLLKALLLLAQLTGYMANRDLERLWQTISDNAAKMLRLPYGIKLGHAADLVVFDAYSISEAILHQATRLAVFKSGQLVAGKMHDQSPNLHNPDVMKSTEVDRVF</sequence>
<gene>
    <name evidence="2" type="ORF">NIES1031_05770</name>
</gene>
<accession>A0A1U7HWS7</accession>
<dbReference type="InterPro" id="IPR013108">
    <property type="entry name" value="Amidohydro_3"/>
</dbReference>
<protein>
    <recommendedName>
        <fullName evidence="1">Amidohydrolase 3 domain-containing protein</fullName>
    </recommendedName>
</protein>
<dbReference type="Pfam" id="PF07969">
    <property type="entry name" value="Amidohydro_3"/>
    <property type="match status" value="1"/>
</dbReference>
<dbReference type="CDD" id="cd01293">
    <property type="entry name" value="Bact_CD"/>
    <property type="match status" value="1"/>
</dbReference>
<reference evidence="2 3" key="1">
    <citation type="submission" date="2016-11" db="EMBL/GenBank/DDBJ databases">
        <title>Draft Genome Sequences of Nine Cyanobacterial Strains from Diverse Habitats.</title>
        <authorList>
            <person name="Zhu T."/>
            <person name="Hou S."/>
            <person name="Lu X."/>
            <person name="Hess W.R."/>
        </authorList>
    </citation>
    <scope>NUCLEOTIDE SEQUENCE [LARGE SCALE GENOMIC DNA]</scope>
    <source>
        <strain evidence="2 3">5.2 s.c.1</strain>
    </source>
</reference>
<dbReference type="EMBL" id="MRCC01000004">
    <property type="protein sequence ID" value="OKH28080.1"/>
    <property type="molecule type" value="Genomic_DNA"/>
</dbReference>
<feature type="domain" description="Amidohydrolase 3" evidence="1">
    <location>
        <begin position="46"/>
        <end position="394"/>
    </location>
</feature>
<dbReference type="AlphaFoldDB" id="A0A1U7HWS7"/>
<dbReference type="InterPro" id="IPR032466">
    <property type="entry name" value="Metal_Hydrolase"/>
</dbReference>
<dbReference type="Gene3D" id="2.30.40.10">
    <property type="entry name" value="Urease, subunit C, domain 1"/>
    <property type="match status" value="1"/>
</dbReference>
<proteinExistence type="predicted"/>
<dbReference type="SUPFAM" id="SSF51338">
    <property type="entry name" value="Composite domain of metallo-dependent hydrolases"/>
    <property type="match status" value="1"/>
</dbReference>
<dbReference type="Gene3D" id="3.20.20.140">
    <property type="entry name" value="Metal-dependent hydrolases"/>
    <property type="match status" value="1"/>
</dbReference>
<dbReference type="STRING" id="247279.NIES1031_05770"/>
<dbReference type="InterPro" id="IPR011059">
    <property type="entry name" value="Metal-dep_hydrolase_composite"/>
</dbReference>
<dbReference type="GO" id="GO:0016814">
    <property type="term" value="F:hydrolase activity, acting on carbon-nitrogen (but not peptide) bonds, in cyclic amidines"/>
    <property type="evidence" value="ECO:0007669"/>
    <property type="project" value="TreeGrafter"/>
</dbReference>
<keyword evidence="3" id="KW-1185">Reference proteome</keyword>
<dbReference type="SUPFAM" id="SSF51556">
    <property type="entry name" value="Metallo-dependent hydrolases"/>
    <property type="match status" value="1"/>
</dbReference>
<dbReference type="PANTHER" id="PTHR32027:SF9">
    <property type="entry name" value="BLL3847 PROTEIN"/>
    <property type="match status" value="1"/>
</dbReference>
<organism evidence="2 3">
    <name type="scientific">Chroogloeocystis siderophila 5.2 s.c.1</name>
    <dbReference type="NCBI Taxonomy" id="247279"/>
    <lineage>
        <taxon>Bacteria</taxon>
        <taxon>Bacillati</taxon>
        <taxon>Cyanobacteriota</taxon>
        <taxon>Cyanophyceae</taxon>
        <taxon>Oscillatoriophycideae</taxon>
        <taxon>Chroococcales</taxon>
        <taxon>Chroococcaceae</taxon>
        <taxon>Chroogloeocystis</taxon>
    </lineage>
</organism>
<dbReference type="OrthoDB" id="9815027at2"/>
<evidence type="ECO:0000259" key="1">
    <source>
        <dbReference type="Pfam" id="PF07969"/>
    </source>
</evidence>
<dbReference type="Proteomes" id="UP000185984">
    <property type="component" value="Unassembled WGS sequence"/>
</dbReference>
<name>A0A1U7HWS7_9CHRO</name>
<evidence type="ECO:0000313" key="2">
    <source>
        <dbReference type="EMBL" id="OKH28080.1"/>
    </source>
</evidence>
<dbReference type="InterPro" id="IPR052349">
    <property type="entry name" value="Metallo-hydrolase_Enzymes"/>
</dbReference>
<dbReference type="PANTHER" id="PTHR32027">
    <property type="entry name" value="CYTOSINE DEAMINASE"/>
    <property type="match status" value="1"/>
</dbReference>